<dbReference type="EMBL" id="JAHQIW010007048">
    <property type="protein sequence ID" value="KAJ1371829.1"/>
    <property type="molecule type" value="Genomic_DNA"/>
</dbReference>
<evidence type="ECO:0000313" key="1">
    <source>
        <dbReference type="EMBL" id="KAJ1371829.1"/>
    </source>
</evidence>
<dbReference type="AlphaFoldDB" id="A0AAD5R941"/>
<accession>A0AAD5R941</accession>
<proteinExistence type="predicted"/>
<keyword evidence="2" id="KW-1185">Reference proteome</keyword>
<dbReference type="Proteomes" id="UP001196413">
    <property type="component" value="Unassembled WGS sequence"/>
</dbReference>
<sequence>MDSDSDVSRTESVCSSNCTVESAASDGNPCASQLSQDESRQFPWSTAIIPIVEDADFGSLVNIYSPPLIICFYRDVCGNPVTRIGEFCDVPLGEAVRALNVQHEHTRYTNLFIRFDSCREEDVSNFLPVLRLLLFRCQINFAKTEWERCVLHMTDYKFASRIVEVIAEFTSKIYELNIGSLQHLREQRHRTNPEAEAKHILGMLEIWLPRCFRFLRCLRLFAFVKMDARLSQLLSGCPFLSHISLCRVSGIECPVLNGIESFEFNGYGMAYTELDLHVAKNMVKYFPNLKIIAFREVCFEPVMTSLIRHLASTGRRFELYQNISLQQFTSLVKSMFTARPNRGDDCIELLNERYGTRLIVYDSRQVYHTPFQKA</sequence>
<protein>
    <submittedName>
        <fullName evidence="1">Uncharacterized protein</fullName>
    </submittedName>
</protein>
<reference evidence="1" key="1">
    <citation type="submission" date="2021-06" db="EMBL/GenBank/DDBJ databases">
        <title>Parelaphostrongylus tenuis whole genome reference sequence.</title>
        <authorList>
            <person name="Garwood T.J."/>
            <person name="Larsen P.A."/>
            <person name="Fountain-Jones N.M."/>
            <person name="Garbe J.R."/>
            <person name="Macchietto M.G."/>
            <person name="Kania S.A."/>
            <person name="Gerhold R.W."/>
            <person name="Richards J.E."/>
            <person name="Wolf T.M."/>
        </authorList>
    </citation>
    <scope>NUCLEOTIDE SEQUENCE</scope>
    <source>
        <strain evidence="1">MNPRO001-30</strain>
        <tissue evidence="1">Meninges</tissue>
    </source>
</reference>
<organism evidence="1 2">
    <name type="scientific">Parelaphostrongylus tenuis</name>
    <name type="common">Meningeal worm</name>
    <dbReference type="NCBI Taxonomy" id="148309"/>
    <lineage>
        <taxon>Eukaryota</taxon>
        <taxon>Metazoa</taxon>
        <taxon>Ecdysozoa</taxon>
        <taxon>Nematoda</taxon>
        <taxon>Chromadorea</taxon>
        <taxon>Rhabditida</taxon>
        <taxon>Rhabditina</taxon>
        <taxon>Rhabditomorpha</taxon>
        <taxon>Strongyloidea</taxon>
        <taxon>Metastrongylidae</taxon>
        <taxon>Parelaphostrongylus</taxon>
    </lineage>
</organism>
<name>A0AAD5R941_PARTN</name>
<gene>
    <name evidence="1" type="ORF">KIN20_033858</name>
</gene>
<comment type="caution">
    <text evidence="1">The sequence shown here is derived from an EMBL/GenBank/DDBJ whole genome shotgun (WGS) entry which is preliminary data.</text>
</comment>
<evidence type="ECO:0000313" key="2">
    <source>
        <dbReference type="Proteomes" id="UP001196413"/>
    </source>
</evidence>